<evidence type="ECO:0000313" key="2">
    <source>
        <dbReference type="Proteomes" id="UP001153069"/>
    </source>
</evidence>
<comment type="caution">
    <text evidence="1">The sequence shown here is derived from an EMBL/GenBank/DDBJ whole genome shotgun (WGS) entry which is preliminary data.</text>
</comment>
<protein>
    <submittedName>
        <fullName evidence="1">Uncharacterized protein</fullName>
    </submittedName>
</protein>
<dbReference type="AlphaFoldDB" id="A0A9N8DFG7"/>
<name>A0A9N8DFG7_9STRA</name>
<dbReference type="EMBL" id="CAICTM010000098">
    <property type="protein sequence ID" value="CAB9501096.1"/>
    <property type="molecule type" value="Genomic_DNA"/>
</dbReference>
<reference evidence="1" key="1">
    <citation type="submission" date="2020-06" db="EMBL/GenBank/DDBJ databases">
        <authorList>
            <consortium name="Plant Systems Biology data submission"/>
        </authorList>
    </citation>
    <scope>NUCLEOTIDE SEQUENCE</scope>
    <source>
        <strain evidence="1">D6</strain>
    </source>
</reference>
<gene>
    <name evidence="1" type="ORF">SEMRO_99_G051021.1</name>
</gene>
<keyword evidence="2" id="KW-1185">Reference proteome</keyword>
<accession>A0A9N8DFG7</accession>
<dbReference type="Proteomes" id="UP001153069">
    <property type="component" value="Unassembled WGS sequence"/>
</dbReference>
<evidence type="ECO:0000313" key="1">
    <source>
        <dbReference type="EMBL" id="CAB9501096.1"/>
    </source>
</evidence>
<sequence>MGTPLELLIGCCSEIFSSPLPLGSWWVPQSEKLVQLAELHHPTFIFGEQSHKPLLFYSLVAFDRGEGSNVPIDNRSSRKCFLCPLIPAKGKKEIKVTDLMNFCLDFKYM</sequence>
<proteinExistence type="predicted"/>
<organism evidence="1 2">
    <name type="scientific">Seminavis robusta</name>
    <dbReference type="NCBI Taxonomy" id="568900"/>
    <lineage>
        <taxon>Eukaryota</taxon>
        <taxon>Sar</taxon>
        <taxon>Stramenopiles</taxon>
        <taxon>Ochrophyta</taxon>
        <taxon>Bacillariophyta</taxon>
        <taxon>Bacillariophyceae</taxon>
        <taxon>Bacillariophycidae</taxon>
        <taxon>Naviculales</taxon>
        <taxon>Naviculaceae</taxon>
        <taxon>Seminavis</taxon>
    </lineage>
</organism>